<dbReference type="EMBL" id="BAAARK010000008">
    <property type="protein sequence ID" value="GAA2661941.1"/>
    <property type="molecule type" value="Genomic_DNA"/>
</dbReference>
<dbReference type="Proteomes" id="UP001500994">
    <property type="component" value="Unassembled WGS sequence"/>
</dbReference>
<evidence type="ECO:0000256" key="1">
    <source>
        <dbReference type="SAM" id="MobiDB-lite"/>
    </source>
</evidence>
<comment type="caution">
    <text evidence="3">The sequence shown here is derived from an EMBL/GenBank/DDBJ whole genome shotgun (WGS) entry which is preliminary data.</text>
</comment>
<evidence type="ECO:0000313" key="3">
    <source>
        <dbReference type="EMBL" id="GAA2661941.1"/>
    </source>
</evidence>
<feature type="transmembrane region" description="Helical" evidence="2">
    <location>
        <begin position="169"/>
        <end position="190"/>
    </location>
</feature>
<feature type="transmembrane region" description="Helical" evidence="2">
    <location>
        <begin position="60"/>
        <end position="79"/>
    </location>
</feature>
<evidence type="ECO:0000313" key="4">
    <source>
        <dbReference type="Proteomes" id="UP001500994"/>
    </source>
</evidence>
<protein>
    <recommendedName>
        <fullName evidence="5">Integral membrane protein</fullName>
    </recommendedName>
</protein>
<name>A0ABN3RVQ6_9ACTN</name>
<accession>A0ABN3RVQ6</accession>
<dbReference type="RefSeq" id="WP_344575952.1">
    <property type="nucleotide sequence ID" value="NZ_BAAARK010000008.1"/>
</dbReference>
<reference evidence="3 4" key="1">
    <citation type="journal article" date="2019" name="Int. J. Syst. Evol. Microbiol.">
        <title>The Global Catalogue of Microorganisms (GCM) 10K type strain sequencing project: providing services to taxonomists for standard genome sequencing and annotation.</title>
        <authorList>
            <consortium name="The Broad Institute Genomics Platform"/>
            <consortium name="The Broad Institute Genome Sequencing Center for Infectious Disease"/>
            <person name="Wu L."/>
            <person name="Ma J."/>
        </authorList>
    </citation>
    <scope>NUCLEOTIDE SEQUENCE [LARGE SCALE GENOMIC DNA]</scope>
    <source>
        <strain evidence="3 4">JCM 16374</strain>
    </source>
</reference>
<gene>
    <name evidence="3" type="ORF">GCM10009864_31820</name>
</gene>
<keyword evidence="2" id="KW-0472">Membrane</keyword>
<organism evidence="3 4">
    <name type="scientific">Streptomyces lunalinharesii</name>
    <dbReference type="NCBI Taxonomy" id="333384"/>
    <lineage>
        <taxon>Bacteria</taxon>
        <taxon>Bacillati</taxon>
        <taxon>Actinomycetota</taxon>
        <taxon>Actinomycetes</taxon>
        <taxon>Kitasatosporales</taxon>
        <taxon>Streptomycetaceae</taxon>
        <taxon>Streptomyces</taxon>
    </lineage>
</organism>
<feature type="transmembrane region" description="Helical" evidence="2">
    <location>
        <begin position="248"/>
        <end position="268"/>
    </location>
</feature>
<evidence type="ECO:0008006" key="5">
    <source>
        <dbReference type="Google" id="ProtNLM"/>
    </source>
</evidence>
<feature type="transmembrane region" description="Helical" evidence="2">
    <location>
        <begin position="127"/>
        <end position="148"/>
    </location>
</feature>
<feature type="region of interest" description="Disordered" evidence="1">
    <location>
        <begin position="335"/>
        <end position="381"/>
    </location>
</feature>
<keyword evidence="2" id="KW-0812">Transmembrane</keyword>
<feature type="transmembrane region" description="Helical" evidence="2">
    <location>
        <begin position="210"/>
        <end position="236"/>
    </location>
</feature>
<proteinExistence type="predicted"/>
<keyword evidence="4" id="KW-1185">Reference proteome</keyword>
<feature type="transmembrane region" description="Helical" evidence="2">
    <location>
        <begin position="86"/>
        <end position="107"/>
    </location>
</feature>
<feature type="transmembrane region" description="Helical" evidence="2">
    <location>
        <begin position="283"/>
        <end position="306"/>
    </location>
</feature>
<feature type="transmembrane region" description="Helical" evidence="2">
    <location>
        <begin position="12"/>
        <end position="40"/>
    </location>
</feature>
<sequence>MAQGTALAKGARITAGVLCLLFFFWTAYWLAVDLGAFGLAGVWDSWTGSRGPGTNQVTDPVQLGFCLLQLTAAGAAFAGRRSAGGLLAVATTVTFATALQALISVGNHTSDDRWFRHAETGTATFDGVFLSSLPLFLLTLVAGVVLLAGMRSWPRQAPSEPPARPGKAAGVLGGLVLGAMALGYVVYQLYLLVQLQHGMDALTLLYLGKGALSSLLALAPGWYAVVFLLLTAIAGITCLARGCAARGLALGLAVALLPNAVLTVVSFLNTGAFVEMTKATPGLSVIICAQLALDLLGSLTLVALMLRGEPVAPAWQPPAPAPAFAVPGFVPGPMAPPPAGWQQPGPPPMPPVGGPPMPPGVPPVPPGAPHSPPGGFGPPQY</sequence>
<evidence type="ECO:0000256" key="2">
    <source>
        <dbReference type="SAM" id="Phobius"/>
    </source>
</evidence>
<keyword evidence="2" id="KW-1133">Transmembrane helix</keyword>